<feature type="transmembrane region" description="Helical" evidence="1">
    <location>
        <begin position="316"/>
        <end position="336"/>
    </location>
</feature>
<keyword evidence="1" id="KW-0812">Transmembrane</keyword>
<feature type="transmembrane region" description="Helical" evidence="1">
    <location>
        <begin position="77"/>
        <end position="94"/>
    </location>
</feature>
<protein>
    <recommendedName>
        <fullName evidence="4">Glycosyltransferase RgtA/B/C/D-like domain-containing protein</fullName>
    </recommendedName>
</protein>
<evidence type="ECO:0008006" key="4">
    <source>
        <dbReference type="Google" id="ProtNLM"/>
    </source>
</evidence>
<feature type="transmembrane region" description="Helical" evidence="1">
    <location>
        <begin position="100"/>
        <end position="117"/>
    </location>
</feature>
<feature type="transmembrane region" description="Helical" evidence="1">
    <location>
        <begin position="156"/>
        <end position="174"/>
    </location>
</feature>
<feature type="transmembrane region" description="Helical" evidence="1">
    <location>
        <begin position="221"/>
        <end position="241"/>
    </location>
</feature>
<keyword evidence="1" id="KW-1133">Transmembrane helix</keyword>
<gene>
    <name evidence="2" type="ORF">HND93_02390</name>
</gene>
<feature type="transmembrane region" description="Helical" evidence="1">
    <location>
        <begin position="186"/>
        <end position="209"/>
    </location>
</feature>
<evidence type="ECO:0000313" key="3">
    <source>
        <dbReference type="Proteomes" id="UP000584642"/>
    </source>
</evidence>
<comment type="caution">
    <text evidence="2">The sequence shown here is derived from an EMBL/GenBank/DDBJ whole genome shotgun (WGS) entry which is preliminary data.</text>
</comment>
<feature type="transmembrane region" description="Helical" evidence="1">
    <location>
        <begin position="388"/>
        <end position="410"/>
    </location>
</feature>
<proteinExistence type="predicted"/>
<dbReference type="Proteomes" id="UP000584642">
    <property type="component" value="Unassembled WGS sequence"/>
</dbReference>
<feature type="transmembrane region" description="Helical" evidence="1">
    <location>
        <begin position="356"/>
        <end position="376"/>
    </location>
</feature>
<dbReference type="RefSeq" id="WP_180280280.1">
    <property type="nucleotide sequence ID" value="NZ_JABFDB010000001.1"/>
</dbReference>
<reference evidence="2 3" key="1">
    <citation type="submission" date="2020-05" db="EMBL/GenBank/DDBJ databases">
        <title>Azospirillum oleiclasticum sp. nov, a nitrogen-fixing and heavy crude oil-emulsifying bacterium isolated from the crude oil of Yumen Oilfield.</title>
        <authorList>
            <person name="Wu D."/>
            <person name="Cai M."/>
            <person name="Zhang X."/>
        </authorList>
    </citation>
    <scope>NUCLEOTIDE SEQUENCE [LARGE SCALE GENOMIC DNA]</scope>
    <source>
        <strain evidence="2 3">ROY-1-1-2</strain>
    </source>
</reference>
<name>A0ABX2T5H0_9PROT</name>
<feature type="transmembrane region" description="Helical" evidence="1">
    <location>
        <begin position="17"/>
        <end position="40"/>
    </location>
</feature>
<keyword evidence="3" id="KW-1185">Reference proteome</keyword>
<evidence type="ECO:0000313" key="2">
    <source>
        <dbReference type="EMBL" id="NYZ18547.1"/>
    </source>
</evidence>
<dbReference type="EMBL" id="JABFDB010000001">
    <property type="protein sequence ID" value="NYZ18547.1"/>
    <property type="molecule type" value="Genomic_DNA"/>
</dbReference>
<feature type="transmembrane region" description="Helical" evidence="1">
    <location>
        <begin position="129"/>
        <end position="150"/>
    </location>
</feature>
<feature type="transmembrane region" description="Helical" evidence="1">
    <location>
        <begin position="285"/>
        <end position="304"/>
    </location>
</feature>
<keyword evidence="1" id="KW-0472">Membrane</keyword>
<accession>A0ABX2T5H0</accession>
<organism evidence="2 3">
    <name type="scientific">Azospirillum oleiclasticum</name>
    <dbReference type="NCBI Taxonomy" id="2735135"/>
    <lineage>
        <taxon>Bacteria</taxon>
        <taxon>Pseudomonadati</taxon>
        <taxon>Pseudomonadota</taxon>
        <taxon>Alphaproteobacteria</taxon>
        <taxon>Rhodospirillales</taxon>
        <taxon>Azospirillaceae</taxon>
        <taxon>Azospirillum</taxon>
    </lineage>
</organism>
<evidence type="ECO:0000256" key="1">
    <source>
        <dbReference type="SAM" id="Phobius"/>
    </source>
</evidence>
<sequence>MTGGDIGDPERRSAVRWAAVALAVLVPAAATATVILRYGLNFPYADEWELVPYLAAMRDGSLTLDLLQAQHNEHRMLFPRLVMLALAVVTGWDIRAELWTNHLLAFATVAVLLRMLWPNLVALPPRPHALVALLIAAAVFSLAQKGNWLWGWQVQWYLALFGIVLSVHALSRALDAAGPGRGVPRLGVAVAAVLLAQYSLASGVLLWPLGAVMILLHPRPGRWPVLAGWLAAGAVATAVYFHDWHPMFVPGVPGKLEMLGRPDLLLQFVLVSIGGLLGGSQLQKAFIGGLLVLLMAVGSLRLLTSAWDRRAEWLPWILLAAFVGISGFATALGRLPSIEPDGSVALLVGNGAASRYITISLLFTVAVIGLWTVVLTRLPNPVVTTRGMGGLAVAFAMAMVPANLSMLTGIKRHYDLTREGLACLLALDEKSAPCLARYMNHNPEIARLRVETLRDLDWVGFAGRE</sequence>